<dbReference type="InterPro" id="IPR039925">
    <property type="entry name" value="RNF37_RING-Ubox"/>
</dbReference>
<dbReference type="GO" id="GO:0031625">
    <property type="term" value="F:ubiquitin protein ligase binding"/>
    <property type="evidence" value="ECO:0007669"/>
    <property type="project" value="TreeGrafter"/>
</dbReference>
<dbReference type="FunFam" id="3.30.40.10:FF:000163">
    <property type="entry name" value="Putative ring finger protein 37"/>
    <property type="match status" value="1"/>
</dbReference>
<reference evidence="3 4" key="1">
    <citation type="submission" date="2014-04" db="EMBL/GenBank/DDBJ databases">
        <title>Genome evolution of avian class.</title>
        <authorList>
            <person name="Zhang G."/>
            <person name="Li C."/>
        </authorList>
    </citation>
    <scope>NUCLEOTIDE SEQUENCE [LARGE SCALE GENOMIC DNA]</scope>
    <source>
        <strain evidence="3">BGI_N331</strain>
    </source>
</reference>
<dbReference type="InterPro" id="IPR013083">
    <property type="entry name" value="Znf_RING/FYVE/PHD"/>
</dbReference>
<dbReference type="AlphaFoldDB" id="A0A091R199"/>
<feature type="non-terminal residue" evidence="3">
    <location>
        <position position="1"/>
    </location>
</feature>
<dbReference type="CDD" id="cd16660">
    <property type="entry name" value="RING-Ubox_RNF37"/>
    <property type="match status" value="1"/>
</dbReference>
<feature type="non-terminal residue" evidence="3">
    <location>
        <position position="388"/>
    </location>
</feature>
<dbReference type="Pfam" id="PF04564">
    <property type="entry name" value="U-box"/>
    <property type="match status" value="1"/>
</dbReference>
<organism evidence="3 4">
    <name type="scientific">Merops nubicus</name>
    <name type="common">Northern carmine bee-eater</name>
    <dbReference type="NCBI Taxonomy" id="57421"/>
    <lineage>
        <taxon>Eukaryota</taxon>
        <taxon>Metazoa</taxon>
        <taxon>Chordata</taxon>
        <taxon>Craniata</taxon>
        <taxon>Vertebrata</taxon>
        <taxon>Euteleostomi</taxon>
        <taxon>Archelosauria</taxon>
        <taxon>Archosauria</taxon>
        <taxon>Dinosauria</taxon>
        <taxon>Saurischia</taxon>
        <taxon>Theropoda</taxon>
        <taxon>Coelurosauria</taxon>
        <taxon>Aves</taxon>
        <taxon>Neognathae</taxon>
        <taxon>Neoaves</taxon>
        <taxon>Telluraves</taxon>
        <taxon>Coraciimorphae</taxon>
        <taxon>Coraciiformes</taxon>
        <taxon>Meropidae</taxon>
        <taxon>Merops</taxon>
    </lineage>
</organism>
<dbReference type="PANTHER" id="PTHR13492:SF2">
    <property type="entry name" value="RING FINGER PROTEIN 37"/>
    <property type="match status" value="1"/>
</dbReference>
<dbReference type="InterPro" id="IPR045696">
    <property type="entry name" value="Ubox5_N"/>
</dbReference>
<dbReference type="GO" id="GO:0005634">
    <property type="term" value="C:nucleus"/>
    <property type="evidence" value="ECO:0007669"/>
    <property type="project" value="TreeGrafter"/>
</dbReference>
<dbReference type="PROSITE" id="PS51698">
    <property type="entry name" value="U_BOX"/>
    <property type="match status" value="1"/>
</dbReference>
<evidence type="ECO:0000259" key="2">
    <source>
        <dbReference type="PROSITE" id="PS51698"/>
    </source>
</evidence>
<dbReference type="PANTHER" id="PTHR13492">
    <property type="entry name" value="RING FINGER PROTEIN 37"/>
    <property type="match status" value="1"/>
</dbReference>
<dbReference type="EMBL" id="KK710933">
    <property type="protein sequence ID" value="KFQ33258.1"/>
    <property type="molecule type" value="Genomic_DNA"/>
</dbReference>
<evidence type="ECO:0000256" key="1">
    <source>
        <dbReference type="SAM" id="MobiDB-lite"/>
    </source>
</evidence>
<feature type="domain" description="U-box" evidence="2">
    <location>
        <begin position="230"/>
        <end position="310"/>
    </location>
</feature>
<keyword evidence="4" id="KW-1185">Reference proteome</keyword>
<dbReference type="InterPro" id="IPR003613">
    <property type="entry name" value="Ubox_domain"/>
</dbReference>
<dbReference type="Gene3D" id="3.30.40.10">
    <property type="entry name" value="Zinc/RING finger domain, C3HC4 (zinc finger)"/>
    <property type="match status" value="1"/>
</dbReference>
<proteinExistence type="predicted"/>
<protein>
    <submittedName>
        <fullName evidence="3">RING finger protein 37</fullName>
    </submittedName>
</protein>
<sequence length="388" mass="42284">QISADGYEVENLISEDPARRNRGFRSEYFIKPPIHVTISFPFNIEICRINLDISSGGYQTFSGLEVYTSTSCHKSSWQGPGPPRPPPVPPPASDKDTFTLVGKAVLKNQSKVTFGHRGFKPRPPFHQMDNVFSYPGSASQDLWNKGPSSLSNVSHLKICITLEVWGQPARSCPQEVIEGVFRVASQFLGQEGPGGPKAEGWAPMESECVPLGGGESERQALLKLVDLVQDVPEEFLDPITLEIMTLPMLLPSGKVIDQSTLEKCNRSEASWGRVPSDPFTGVAFSQHSQPLPHPTLKARIDHFLLQHSIPGTNLLGRAHAPEAPVPSCLSTAPLKRKLAWEEQGSLQAPCFASTNLLLASTSENWAKKLKADSDSPLTHMDCSTGSVA</sequence>
<feature type="compositionally biased region" description="Pro residues" evidence="1">
    <location>
        <begin position="80"/>
        <end position="92"/>
    </location>
</feature>
<dbReference type="GO" id="GO:0034450">
    <property type="term" value="F:ubiquitin-ubiquitin ligase activity"/>
    <property type="evidence" value="ECO:0007669"/>
    <property type="project" value="TreeGrafter"/>
</dbReference>
<dbReference type="Proteomes" id="UP000052967">
    <property type="component" value="Unassembled WGS sequence"/>
</dbReference>
<dbReference type="SMART" id="SM00504">
    <property type="entry name" value="Ubox"/>
    <property type="match status" value="1"/>
</dbReference>
<dbReference type="SUPFAM" id="SSF57850">
    <property type="entry name" value="RING/U-box"/>
    <property type="match status" value="1"/>
</dbReference>
<name>A0A091R199_MERNU</name>
<dbReference type="InterPro" id="IPR039847">
    <property type="entry name" value="Ubox5"/>
</dbReference>
<gene>
    <name evidence="3" type="ORF">N331_09398</name>
</gene>
<feature type="region of interest" description="Disordered" evidence="1">
    <location>
        <begin position="74"/>
        <end position="95"/>
    </location>
</feature>
<accession>A0A091R199</accession>
<dbReference type="GO" id="GO:0000209">
    <property type="term" value="P:protein polyubiquitination"/>
    <property type="evidence" value="ECO:0007669"/>
    <property type="project" value="TreeGrafter"/>
</dbReference>
<dbReference type="Pfam" id="PF19318">
    <property type="entry name" value="DUF5918"/>
    <property type="match status" value="1"/>
</dbReference>
<evidence type="ECO:0000313" key="4">
    <source>
        <dbReference type="Proteomes" id="UP000052967"/>
    </source>
</evidence>
<evidence type="ECO:0000313" key="3">
    <source>
        <dbReference type="EMBL" id="KFQ33258.1"/>
    </source>
</evidence>